<sequence length="410" mass="44609">MFRLPLLFIATGMISFILYHALSLFTLGAWMIEPIRSPDGWFRAHLLILDWATMIAMGAVYQLMDVVLQRRIYSVKLGYLHYVGFTLGTILLLAGFASVNVPLLAAGAVLTLLGIGLFVGNVGVTILQARQWNAVTISTACALVYLLLTAVIGTVMGLNFAFPIWLEGHDRLLAAHIWMGLIGWFGLLITGFSYKMLPMFYLAHGHSTRLQGYIIVLINLGVIAGAETFLLGGGGGPQAVSIGFLVLAFGLYGAFMTEVGKHRHKRNPGLGIWWTVHAARAMLIFGLLVLFSWLAFPEAYAQHHTTLIIGMAYLGGWVSLTILGYLSKIVPFLWWTHKYGPRAGHPDVPVMSSLISERSISYGLGGIASGVVLSVIGLFSGIEWCVEVGGTATSVSSLFYIGLIARVFTK</sequence>
<comment type="caution">
    <text evidence="2">The sequence shown here is derived from an EMBL/GenBank/DDBJ whole genome shotgun (WGS) entry which is preliminary data.</text>
</comment>
<dbReference type="EMBL" id="JBHSAM010000034">
    <property type="protein sequence ID" value="MFC4102615.1"/>
    <property type="molecule type" value="Genomic_DNA"/>
</dbReference>
<gene>
    <name evidence="2" type="ORF">ACFOZ8_23620</name>
</gene>
<feature type="transmembrane region" description="Helical" evidence="1">
    <location>
        <begin position="103"/>
        <end position="127"/>
    </location>
</feature>
<protein>
    <recommendedName>
        <fullName evidence="4">Cbb3-type cytochrome c oxidase subunit I</fullName>
    </recommendedName>
</protein>
<feature type="transmembrane region" description="Helical" evidence="1">
    <location>
        <begin position="388"/>
        <end position="408"/>
    </location>
</feature>
<keyword evidence="3" id="KW-1185">Reference proteome</keyword>
<dbReference type="RefSeq" id="WP_377721235.1">
    <property type="nucleotide sequence ID" value="NZ_JBHSAM010000034.1"/>
</dbReference>
<dbReference type="Proteomes" id="UP001595715">
    <property type="component" value="Unassembled WGS sequence"/>
</dbReference>
<organism evidence="2 3">
    <name type="scientific">Paenibacillus xanthanilyticus</name>
    <dbReference type="NCBI Taxonomy" id="1783531"/>
    <lineage>
        <taxon>Bacteria</taxon>
        <taxon>Bacillati</taxon>
        <taxon>Bacillota</taxon>
        <taxon>Bacilli</taxon>
        <taxon>Bacillales</taxon>
        <taxon>Paenibacillaceae</taxon>
        <taxon>Paenibacillus</taxon>
    </lineage>
</organism>
<name>A0ABV8K9D5_9BACL</name>
<evidence type="ECO:0000256" key="1">
    <source>
        <dbReference type="SAM" id="Phobius"/>
    </source>
</evidence>
<keyword evidence="1" id="KW-1133">Transmembrane helix</keyword>
<feature type="transmembrane region" description="Helical" evidence="1">
    <location>
        <begin position="172"/>
        <end position="192"/>
    </location>
</feature>
<accession>A0ABV8K9D5</accession>
<evidence type="ECO:0000313" key="2">
    <source>
        <dbReference type="EMBL" id="MFC4102615.1"/>
    </source>
</evidence>
<feature type="transmembrane region" description="Helical" evidence="1">
    <location>
        <begin position="139"/>
        <end position="166"/>
    </location>
</feature>
<feature type="transmembrane region" description="Helical" evidence="1">
    <location>
        <begin position="271"/>
        <end position="295"/>
    </location>
</feature>
<keyword evidence="1" id="KW-0472">Membrane</keyword>
<feature type="transmembrane region" description="Helical" evidence="1">
    <location>
        <begin position="360"/>
        <end position="382"/>
    </location>
</feature>
<feature type="transmembrane region" description="Helical" evidence="1">
    <location>
        <begin position="213"/>
        <end position="233"/>
    </location>
</feature>
<feature type="transmembrane region" description="Helical" evidence="1">
    <location>
        <begin position="7"/>
        <end position="32"/>
    </location>
</feature>
<keyword evidence="1" id="KW-0812">Transmembrane</keyword>
<feature type="transmembrane region" description="Helical" evidence="1">
    <location>
        <begin position="307"/>
        <end position="326"/>
    </location>
</feature>
<feature type="transmembrane region" description="Helical" evidence="1">
    <location>
        <begin position="239"/>
        <end position="259"/>
    </location>
</feature>
<feature type="transmembrane region" description="Helical" evidence="1">
    <location>
        <begin position="79"/>
        <end position="97"/>
    </location>
</feature>
<proteinExistence type="predicted"/>
<reference evidence="3" key="1">
    <citation type="journal article" date="2019" name="Int. J. Syst. Evol. Microbiol.">
        <title>The Global Catalogue of Microorganisms (GCM) 10K type strain sequencing project: providing services to taxonomists for standard genome sequencing and annotation.</title>
        <authorList>
            <consortium name="The Broad Institute Genomics Platform"/>
            <consortium name="The Broad Institute Genome Sequencing Center for Infectious Disease"/>
            <person name="Wu L."/>
            <person name="Ma J."/>
        </authorList>
    </citation>
    <scope>NUCLEOTIDE SEQUENCE [LARGE SCALE GENOMIC DNA]</scope>
    <source>
        <strain evidence="3">IBRC-M 10987</strain>
    </source>
</reference>
<evidence type="ECO:0008006" key="4">
    <source>
        <dbReference type="Google" id="ProtNLM"/>
    </source>
</evidence>
<feature type="transmembrane region" description="Helical" evidence="1">
    <location>
        <begin position="44"/>
        <end position="67"/>
    </location>
</feature>
<evidence type="ECO:0000313" key="3">
    <source>
        <dbReference type="Proteomes" id="UP001595715"/>
    </source>
</evidence>